<evidence type="ECO:0000313" key="6">
    <source>
        <dbReference type="EMBL" id="MUN54618.1"/>
    </source>
</evidence>
<feature type="modified residue" description="N6-lipoyllysine" evidence="3 4">
    <location>
        <position position="66"/>
    </location>
</feature>
<comment type="function">
    <text evidence="3">The glycine cleavage system catalyzes the degradation of glycine. The H protein shuttles the methylamine group of glycine from the P protein to the T protein.</text>
</comment>
<dbReference type="GO" id="GO:0009249">
    <property type="term" value="P:protein lipoylation"/>
    <property type="evidence" value="ECO:0007669"/>
    <property type="project" value="TreeGrafter"/>
</dbReference>
<dbReference type="InterPro" id="IPR002930">
    <property type="entry name" value="GCV_H"/>
</dbReference>
<dbReference type="EMBL" id="WOGT01000002">
    <property type="protein sequence ID" value="MUN54618.1"/>
    <property type="molecule type" value="Genomic_DNA"/>
</dbReference>
<dbReference type="NCBIfam" id="NF002270">
    <property type="entry name" value="PRK01202.1"/>
    <property type="match status" value="1"/>
</dbReference>
<gene>
    <name evidence="3 6" type="primary">gcvH</name>
    <name evidence="6" type="ORF">GMA10_05235</name>
</gene>
<dbReference type="SUPFAM" id="SSF51230">
    <property type="entry name" value="Single hybrid motif"/>
    <property type="match status" value="1"/>
</dbReference>
<comment type="cofactor">
    <cofactor evidence="3">
        <name>(R)-lipoate</name>
        <dbReference type="ChEBI" id="CHEBI:83088"/>
    </cofactor>
    <text evidence="3">Binds 1 lipoyl cofactor covalently.</text>
</comment>
<dbReference type="NCBIfam" id="TIGR00527">
    <property type="entry name" value="gcvH"/>
    <property type="match status" value="1"/>
</dbReference>
<comment type="caution">
    <text evidence="6">The sequence shown here is derived from an EMBL/GenBank/DDBJ whole genome shotgun (WGS) entry which is preliminary data.</text>
</comment>
<dbReference type="PROSITE" id="PS50968">
    <property type="entry name" value="BIOTINYL_LIPOYL"/>
    <property type="match status" value="1"/>
</dbReference>
<comment type="subunit">
    <text evidence="3">The glycine cleavage system is composed of four proteins: P, T, L and H.</text>
</comment>
<keyword evidence="2 3" id="KW-0450">Lipoyl</keyword>
<name>A0A7K1LHJ3_9MICC</name>
<accession>A0A7K1LHJ3</accession>
<dbReference type="HAMAP" id="MF_00272">
    <property type="entry name" value="GcvH"/>
    <property type="match status" value="1"/>
</dbReference>
<evidence type="ECO:0000313" key="7">
    <source>
        <dbReference type="Proteomes" id="UP000462152"/>
    </source>
</evidence>
<evidence type="ECO:0000256" key="2">
    <source>
        <dbReference type="ARBA" id="ARBA00022823"/>
    </source>
</evidence>
<dbReference type="GO" id="GO:0005829">
    <property type="term" value="C:cytosol"/>
    <property type="evidence" value="ECO:0007669"/>
    <property type="project" value="TreeGrafter"/>
</dbReference>
<dbReference type="InterPro" id="IPR003016">
    <property type="entry name" value="2-oxoA_DH_lipoyl-BS"/>
</dbReference>
<dbReference type="OrthoDB" id="9796712at2"/>
<dbReference type="Pfam" id="PF01597">
    <property type="entry name" value="GCV_H"/>
    <property type="match status" value="1"/>
</dbReference>
<comment type="similarity">
    <text evidence="1 3">Belongs to the GcvH family.</text>
</comment>
<dbReference type="AlphaFoldDB" id="A0A7K1LHJ3"/>
<dbReference type="RefSeq" id="WP_129315352.1">
    <property type="nucleotide sequence ID" value="NZ_CP197643.1"/>
</dbReference>
<reference evidence="6 7" key="1">
    <citation type="submission" date="2019-12" db="EMBL/GenBank/DDBJ databases">
        <authorList>
            <person name="Li J."/>
            <person name="Shi Y."/>
            <person name="Xu G."/>
            <person name="Xiao D."/>
            <person name="Ran X."/>
        </authorList>
    </citation>
    <scope>NUCLEOTIDE SEQUENCE [LARGE SCALE GENOMIC DNA]</scope>
    <source>
        <strain evidence="6 7">JCM 15915</strain>
    </source>
</reference>
<organism evidence="6 7">
    <name type="scientific">Rothia koreensis</name>
    <dbReference type="NCBI Taxonomy" id="592378"/>
    <lineage>
        <taxon>Bacteria</taxon>
        <taxon>Bacillati</taxon>
        <taxon>Actinomycetota</taxon>
        <taxon>Actinomycetes</taxon>
        <taxon>Micrococcales</taxon>
        <taxon>Micrococcaceae</taxon>
        <taxon>Rothia</taxon>
    </lineage>
</organism>
<keyword evidence="7" id="KW-1185">Reference proteome</keyword>
<evidence type="ECO:0000256" key="4">
    <source>
        <dbReference type="PIRSR" id="PIRSR617453-50"/>
    </source>
</evidence>
<dbReference type="InterPro" id="IPR011053">
    <property type="entry name" value="Single_hybrid_motif"/>
</dbReference>
<evidence type="ECO:0000256" key="1">
    <source>
        <dbReference type="ARBA" id="ARBA00009249"/>
    </source>
</evidence>
<sequence length="128" mass="13669">MSTIPAELSYTSEHEWISAADSDGVVSVGITDHAQDSLGDVVYVDLPDSGSTFEANESFGEVESTKSVSDLYMPVAGEIVEVNTELADQPEVLNSDPYGAGWLVRVRPSDPESLKGLLDAKAYEAEIS</sequence>
<dbReference type="PANTHER" id="PTHR11715">
    <property type="entry name" value="GLYCINE CLEAVAGE SYSTEM H PROTEIN"/>
    <property type="match status" value="1"/>
</dbReference>
<dbReference type="Gene3D" id="2.40.50.100">
    <property type="match status" value="1"/>
</dbReference>
<dbReference type="PROSITE" id="PS00189">
    <property type="entry name" value="LIPOYL"/>
    <property type="match status" value="1"/>
</dbReference>
<feature type="domain" description="Lipoyl-binding" evidence="5">
    <location>
        <begin position="25"/>
        <end position="107"/>
    </location>
</feature>
<evidence type="ECO:0000256" key="3">
    <source>
        <dbReference type="HAMAP-Rule" id="MF_00272"/>
    </source>
</evidence>
<dbReference type="PANTHER" id="PTHR11715:SF3">
    <property type="entry name" value="GLYCINE CLEAVAGE SYSTEM H PROTEIN-RELATED"/>
    <property type="match status" value="1"/>
</dbReference>
<proteinExistence type="inferred from homology"/>
<evidence type="ECO:0000259" key="5">
    <source>
        <dbReference type="PROSITE" id="PS50968"/>
    </source>
</evidence>
<protein>
    <recommendedName>
        <fullName evidence="3">Glycine cleavage system H protein</fullName>
    </recommendedName>
</protein>
<dbReference type="GO" id="GO:0019464">
    <property type="term" value="P:glycine decarboxylation via glycine cleavage system"/>
    <property type="evidence" value="ECO:0007669"/>
    <property type="project" value="UniProtKB-UniRule"/>
</dbReference>
<dbReference type="InterPro" id="IPR017453">
    <property type="entry name" value="GCV_H_sub"/>
</dbReference>
<dbReference type="CDD" id="cd06848">
    <property type="entry name" value="GCS_H"/>
    <property type="match status" value="1"/>
</dbReference>
<dbReference type="InterPro" id="IPR000089">
    <property type="entry name" value="Biotin_lipoyl"/>
</dbReference>
<dbReference type="GO" id="GO:0005960">
    <property type="term" value="C:glycine cleavage complex"/>
    <property type="evidence" value="ECO:0007669"/>
    <property type="project" value="InterPro"/>
</dbReference>
<dbReference type="InterPro" id="IPR033753">
    <property type="entry name" value="GCV_H/Fam206"/>
</dbReference>
<dbReference type="Proteomes" id="UP000462152">
    <property type="component" value="Unassembled WGS sequence"/>
</dbReference>